<proteinExistence type="predicted"/>
<sequence length="103" mass="11898">MAITMFCENNIAKHFSAKAVNTTYYILNRCLIRTILKKTSYELWKRRKPSVSYFCAFGCVCFIHNNGKNALGKFDAKSDEGIFLGYSLTSKAYRVYNKRTRSV</sequence>
<keyword evidence="2" id="KW-1185">Reference proteome</keyword>
<name>A0ACB9NPW5_BAUVA</name>
<comment type="caution">
    <text evidence="1">The sequence shown here is derived from an EMBL/GenBank/DDBJ whole genome shotgun (WGS) entry which is preliminary data.</text>
</comment>
<evidence type="ECO:0000313" key="2">
    <source>
        <dbReference type="Proteomes" id="UP000828941"/>
    </source>
</evidence>
<evidence type="ECO:0000313" key="1">
    <source>
        <dbReference type="EMBL" id="KAI4338257.1"/>
    </source>
</evidence>
<accession>A0ACB9NPW5</accession>
<protein>
    <submittedName>
        <fullName evidence="1">Uncharacterized protein</fullName>
    </submittedName>
</protein>
<dbReference type="EMBL" id="CM039431">
    <property type="protein sequence ID" value="KAI4338257.1"/>
    <property type="molecule type" value="Genomic_DNA"/>
</dbReference>
<reference evidence="1 2" key="1">
    <citation type="journal article" date="2022" name="DNA Res.">
        <title>Chromosomal-level genome assembly of the orchid tree Bauhinia variegata (Leguminosae; Cercidoideae) supports the allotetraploid origin hypothesis of Bauhinia.</title>
        <authorList>
            <person name="Zhong Y."/>
            <person name="Chen Y."/>
            <person name="Zheng D."/>
            <person name="Pang J."/>
            <person name="Liu Y."/>
            <person name="Luo S."/>
            <person name="Meng S."/>
            <person name="Qian L."/>
            <person name="Wei D."/>
            <person name="Dai S."/>
            <person name="Zhou R."/>
        </authorList>
    </citation>
    <scope>NUCLEOTIDE SEQUENCE [LARGE SCALE GENOMIC DNA]</scope>
    <source>
        <strain evidence="1">BV-YZ2020</strain>
    </source>
</reference>
<organism evidence="1 2">
    <name type="scientific">Bauhinia variegata</name>
    <name type="common">Purple orchid tree</name>
    <name type="synonym">Phanera variegata</name>
    <dbReference type="NCBI Taxonomy" id="167791"/>
    <lineage>
        <taxon>Eukaryota</taxon>
        <taxon>Viridiplantae</taxon>
        <taxon>Streptophyta</taxon>
        <taxon>Embryophyta</taxon>
        <taxon>Tracheophyta</taxon>
        <taxon>Spermatophyta</taxon>
        <taxon>Magnoliopsida</taxon>
        <taxon>eudicotyledons</taxon>
        <taxon>Gunneridae</taxon>
        <taxon>Pentapetalae</taxon>
        <taxon>rosids</taxon>
        <taxon>fabids</taxon>
        <taxon>Fabales</taxon>
        <taxon>Fabaceae</taxon>
        <taxon>Cercidoideae</taxon>
        <taxon>Cercideae</taxon>
        <taxon>Bauhiniinae</taxon>
        <taxon>Bauhinia</taxon>
    </lineage>
</organism>
<dbReference type="Proteomes" id="UP000828941">
    <property type="component" value="Chromosome 6"/>
</dbReference>
<gene>
    <name evidence="1" type="ORF">L6164_016599</name>
</gene>